<dbReference type="InterPro" id="IPR006015">
    <property type="entry name" value="Universal_stress_UspA"/>
</dbReference>
<dbReference type="PANTHER" id="PTHR46989:SF3">
    <property type="entry name" value="USPA DOMAIN-CONTAINING PROTEIN"/>
    <property type="match status" value="1"/>
</dbReference>
<feature type="domain" description="UspA" evidence="1">
    <location>
        <begin position="6"/>
        <end position="157"/>
    </location>
</feature>
<dbReference type="OrthoDB" id="843225at2759"/>
<organism evidence="4 5">
    <name type="scientific">Macrostomum lignano</name>
    <dbReference type="NCBI Taxonomy" id="282301"/>
    <lineage>
        <taxon>Eukaryota</taxon>
        <taxon>Metazoa</taxon>
        <taxon>Spiralia</taxon>
        <taxon>Lophotrochozoa</taxon>
        <taxon>Platyhelminthes</taxon>
        <taxon>Rhabditophora</taxon>
        <taxon>Macrostomorpha</taxon>
        <taxon>Macrostomida</taxon>
        <taxon>Macrostomidae</taxon>
        <taxon>Macrostomum</taxon>
    </lineage>
</organism>
<dbReference type="CDD" id="cd23659">
    <property type="entry name" value="USP_At3g01520-like"/>
    <property type="match status" value="1"/>
</dbReference>
<keyword evidence="5" id="KW-1185">Reference proteome</keyword>
<dbReference type="Pfam" id="PF00582">
    <property type="entry name" value="Usp"/>
    <property type="match status" value="1"/>
</dbReference>
<proteinExistence type="predicted"/>
<dbReference type="EMBL" id="NIVC01002274">
    <property type="protein sequence ID" value="PAA59349.1"/>
    <property type="molecule type" value="Genomic_DNA"/>
</dbReference>
<evidence type="ECO:0000313" key="5">
    <source>
        <dbReference type="Proteomes" id="UP000215902"/>
    </source>
</evidence>
<gene>
    <name evidence="3" type="ORF">BOX15_Mlig030568g1</name>
    <name evidence="2" type="ORF">BOX15_Mlig030568g2</name>
    <name evidence="4" type="ORF">BOX15_Mlig030568g3</name>
</gene>
<comment type="caution">
    <text evidence="4">The sequence shown here is derived from an EMBL/GenBank/DDBJ whole genome shotgun (WGS) entry which is preliminary data.</text>
</comment>
<dbReference type="PRINTS" id="PR01438">
    <property type="entry name" value="UNVRSLSTRESS"/>
</dbReference>
<dbReference type="EMBL" id="NIVC01002050">
    <property type="protein sequence ID" value="PAA61283.1"/>
    <property type="molecule type" value="Genomic_DNA"/>
</dbReference>
<evidence type="ECO:0000313" key="4">
    <source>
        <dbReference type="EMBL" id="PAA74178.1"/>
    </source>
</evidence>
<sequence length="162" mass="18102">MSPSQRNIALCIDGSQQSHDAMAYYAEYLAKPEDRLHLLSVVDPPDYNTGTGFGGGHRASKYEEAWSKRVRETEEMQARARDNWLKRLMPDLAESNIFVHNRVSANPGEALCAMMREVPADLVVMGCRGLGTMRRTFMGSVSDYVLHHSHVPTTVVPPPSKK</sequence>
<accession>A0A267FK68</accession>
<dbReference type="InterPro" id="IPR006016">
    <property type="entry name" value="UspA"/>
</dbReference>
<dbReference type="PANTHER" id="PTHR46989">
    <property type="entry name" value="USP DOMAIN-CONTAINING PROTEIN"/>
    <property type="match status" value="1"/>
</dbReference>
<name>A0A267FK68_9PLAT</name>
<reference evidence="4 5" key="1">
    <citation type="submission" date="2017-06" db="EMBL/GenBank/DDBJ databases">
        <title>A platform for efficient transgenesis in Macrostomum lignano, a flatworm model organism for stem cell research.</title>
        <authorList>
            <person name="Berezikov E."/>
        </authorList>
    </citation>
    <scope>NUCLEOTIDE SEQUENCE [LARGE SCALE GENOMIC DNA]</scope>
    <source>
        <strain evidence="4">DV1</strain>
        <tissue evidence="4">Whole organism</tissue>
    </source>
</reference>
<dbReference type="STRING" id="282301.A0A267FK68"/>
<evidence type="ECO:0000259" key="1">
    <source>
        <dbReference type="Pfam" id="PF00582"/>
    </source>
</evidence>
<evidence type="ECO:0000313" key="3">
    <source>
        <dbReference type="EMBL" id="PAA61283.1"/>
    </source>
</evidence>
<dbReference type="InterPro" id="IPR014729">
    <property type="entry name" value="Rossmann-like_a/b/a_fold"/>
</dbReference>
<protein>
    <recommendedName>
        <fullName evidence="1">UspA domain-containing protein</fullName>
    </recommendedName>
</protein>
<dbReference type="SUPFAM" id="SSF52402">
    <property type="entry name" value="Adenine nucleotide alpha hydrolases-like"/>
    <property type="match status" value="1"/>
</dbReference>
<dbReference type="AlphaFoldDB" id="A0A267FK68"/>
<evidence type="ECO:0000313" key="2">
    <source>
        <dbReference type="EMBL" id="PAA59349.1"/>
    </source>
</evidence>
<dbReference type="Proteomes" id="UP000215902">
    <property type="component" value="Unassembled WGS sequence"/>
</dbReference>
<dbReference type="Gene3D" id="3.40.50.620">
    <property type="entry name" value="HUPs"/>
    <property type="match status" value="1"/>
</dbReference>
<dbReference type="EMBL" id="NIVC01000974">
    <property type="protein sequence ID" value="PAA74178.1"/>
    <property type="molecule type" value="Genomic_DNA"/>
</dbReference>